<dbReference type="EMBL" id="CP074402">
    <property type="protein sequence ID" value="QVJ03028.1"/>
    <property type="molecule type" value="Genomic_DNA"/>
</dbReference>
<evidence type="ECO:0000313" key="2">
    <source>
        <dbReference type="Proteomes" id="UP000682416"/>
    </source>
</evidence>
<reference evidence="1" key="1">
    <citation type="submission" date="2021-05" db="EMBL/GenBank/DDBJ databases">
        <authorList>
            <person name="Kaiqin L."/>
            <person name="Jian G."/>
        </authorList>
    </citation>
    <scope>NUCLEOTIDE SEQUENCE</scope>
    <source>
        <strain evidence="1">HDS5</strain>
    </source>
</reference>
<accession>A0A975LD25</accession>
<sequence>MAEKEIPHLRALRDDFDRAREALMKGIRDELNERDGKGLNVIARSVDWTPQYIGKIRDGKVTE</sequence>
<keyword evidence="2" id="KW-1185">Reference proteome</keyword>
<gene>
    <name evidence="1" type="ORF">KGD82_13420</name>
</gene>
<dbReference type="KEGG" id="nec:KGD82_13420"/>
<dbReference type="RefSeq" id="WP_431870868.1">
    <property type="nucleotide sequence ID" value="NZ_CBDRIY010000019.1"/>
</dbReference>
<organism evidence="1 2">
    <name type="scientific">Nocardiopsis eucommiae</name>
    <dbReference type="NCBI Taxonomy" id="2831970"/>
    <lineage>
        <taxon>Bacteria</taxon>
        <taxon>Bacillati</taxon>
        <taxon>Actinomycetota</taxon>
        <taxon>Actinomycetes</taxon>
        <taxon>Streptosporangiales</taxon>
        <taxon>Nocardiopsidaceae</taxon>
        <taxon>Nocardiopsis</taxon>
    </lineage>
</organism>
<proteinExistence type="predicted"/>
<name>A0A975LD25_9ACTN</name>
<evidence type="ECO:0000313" key="1">
    <source>
        <dbReference type="EMBL" id="QVJ03028.1"/>
    </source>
</evidence>
<dbReference type="Proteomes" id="UP000682416">
    <property type="component" value="Chromosome"/>
</dbReference>
<dbReference type="AlphaFoldDB" id="A0A975LD25"/>
<protein>
    <submittedName>
        <fullName evidence="1">Uncharacterized protein</fullName>
    </submittedName>
</protein>